<evidence type="ECO:0000313" key="2">
    <source>
        <dbReference type="EMBL" id="QII82784.1"/>
    </source>
</evidence>
<reference evidence="2 3" key="1">
    <citation type="journal article" date="2017" name="Int. J. Syst. Evol. Microbiol.">
        <title>Jeotgalibaca porci sp. nov. and Jeotgalibaca arthritidis sp. nov., isolated from pigs, and emended description of the genus Jeotgalibaca.</title>
        <authorList>
            <person name="Zamora L."/>
            <person name="Perez-Sancho M."/>
            <person name="Dominguez L."/>
            <person name="Fernandez-Garayzabal J.F."/>
            <person name="Vela A.I."/>
        </authorList>
    </citation>
    <scope>NUCLEOTIDE SEQUENCE [LARGE SCALE GENOMIC DNA]</scope>
    <source>
        <strain evidence="2 3">CECT 9157</strain>
    </source>
</reference>
<accession>A0A6G7KBY1</accession>
<dbReference type="KEGG" id="jar:G7057_10275"/>
<dbReference type="EMBL" id="CP049740">
    <property type="protein sequence ID" value="QII82784.1"/>
    <property type="molecule type" value="Genomic_DNA"/>
</dbReference>
<dbReference type="InterPro" id="IPR002347">
    <property type="entry name" value="SDR_fam"/>
</dbReference>
<dbReference type="SUPFAM" id="SSF51735">
    <property type="entry name" value="NAD(P)-binding Rossmann-fold domains"/>
    <property type="match status" value="1"/>
</dbReference>
<dbReference type="NCBIfam" id="NF047420">
    <property type="entry name" value="EF_P_mod_YmfI"/>
    <property type="match status" value="1"/>
</dbReference>
<dbReference type="Pfam" id="PF00106">
    <property type="entry name" value="adh_short"/>
    <property type="match status" value="1"/>
</dbReference>
<dbReference type="Gene3D" id="3.40.50.720">
    <property type="entry name" value="NAD(P)-binding Rossmann-like Domain"/>
    <property type="match status" value="1"/>
</dbReference>
<sequence>MKSALITGASGDIGSSIAEKLAADGWSLYLHYHSNRDKVAQLVERFTALYPKQDFFLVQANLESLDAVSALKKQLFSLNAIVFAHGITEYGLLDELTADKMDQLWTMHVKLPILITQAFQNKIHQSSEGRIVFISSVYGEMGSSNEVFYSTVKGAQNAFVKAYSKEVASWGITVNAVSPGAVDTHMNQHYSDEELTELIDVVPLGRLARPDEISFWVEQILKPNSSYMTGQIITVSGGWLK</sequence>
<comment type="similarity">
    <text evidence="1">Belongs to the short-chain dehydrogenases/reductases (SDR) family.</text>
</comment>
<protein>
    <submittedName>
        <fullName evidence="2">SDR family NAD(P)-dependent oxidoreductase</fullName>
    </submittedName>
</protein>
<proteinExistence type="inferred from homology"/>
<dbReference type="PANTHER" id="PTHR42879">
    <property type="entry name" value="3-OXOACYL-(ACYL-CARRIER-PROTEIN) REDUCTASE"/>
    <property type="match status" value="1"/>
</dbReference>
<evidence type="ECO:0000256" key="1">
    <source>
        <dbReference type="ARBA" id="ARBA00006484"/>
    </source>
</evidence>
<gene>
    <name evidence="2" type="ORF">G7057_10275</name>
</gene>
<organism evidence="2 3">
    <name type="scientific">Jeotgalibaca arthritidis</name>
    <dbReference type="NCBI Taxonomy" id="1868794"/>
    <lineage>
        <taxon>Bacteria</taxon>
        <taxon>Bacillati</taxon>
        <taxon>Bacillota</taxon>
        <taxon>Bacilli</taxon>
        <taxon>Lactobacillales</taxon>
        <taxon>Carnobacteriaceae</taxon>
        <taxon>Jeotgalibaca</taxon>
    </lineage>
</organism>
<dbReference type="PRINTS" id="PR00081">
    <property type="entry name" value="GDHRDH"/>
</dbReference>
<dbReference type="Proteomes" id="UP000501451">
    <property type="component" value="Chromosome"/>
</dbReference>
<dbReference type="InterPro" id="IPR050259">
    <property type="entry name" value="SDR"/>
</dbReference>
<dbReference type="InterPro" id="IPR036291">
    <property type="entry name" value="NAD(P)-bd_dom_sf"/>
</dbReference>
<keyword evidence="3" id="KW-1185">Reference proteome</keyword>
<dbReference type="RefSeq" id="WP_166163499.1">
    <property type="nucleotide sequence ID" value="NZ_CP049740.1"/>
</dbReference>
<dbReference type="CDD" id="cd05233">
    <property type="entry name" value="SDR_c"/>
    <property type="match status" value="1"/>
</dbReference>
<evidence type="ECO:0000313" key="3">
    <source>
        <dbReference type="Proteomes" id="UP000501451"/>
    </source>
</evidence>
<dbReference type="AlphaFoldDB" id="A0A6G7KBY1"/>
<dbReference type="PANTHER" id="PTHR42879:SF2">
    <property type="entry name" value="3-OXOACYL-[ACYL-CARRIER-PROTEIN] REDUCTASE FABG"/>
    <property type="match status" value="1"/>
</dbReference>
<name>A0A6G7KBY1_9LACT</name>